<dbReference type="RefSeq" id="WP_172434490.1">
    <property type="nucleotide sequence ID" value="NZ_AP022642.1"/>
</dbReference>
<sequence>MDTIAGFLDQIIGFFQAAWDFLAQGIYDYFKDALLVATKAAIYSYFSSLTLCMEIAFVAAREIIQSLGLSSAVRSAFSALPPQISSALSFFGIPQALNILFSALSTRFVMRFVPFIGR</sequence>
<dbReference type="AlphaFoldDB" id="A0A679GID2"/>
<dbReference type="EMBL" id="AP022642">
    <property type="protein sequence ID" value="BCA30443.1"/>
    <property type="molecule type" value="Genomic_DNA"/>
</dbReference>
<evidence type="ECO:0000313" key="1">
    <source>
        <dbReference type="EMBL" id="BCA30443.1"/>
    </source>
</evidence>
<reference evidence="1 2" key="1">
    <citation type="journal article" date="2020" name="Microbiol. Resour. Announc.">
        <title>Complete genome sequence of Pseudomonas otitidis strain MrB4, isolated from Lake Biwa in Japan.</title>
        <authorList>
            <person name="Miyazaki K."/>
            <person name="Hase E."/>
            <person name="Maruya T."/>
        </authorList>
    </citation>
    <scope>NUCLEOTIDE SEQUENCE [LARGE SCALE GENOMIC DNA]</scope>
    <source>
        <strain evidence="1 2">MrB4</strain>
    </source>
</reference>
<accession>A0A679GID2</accession>
<evidence type="ECO:0008006" key="3">
    <source>
        <dbReference type="Google" id="ProtNLM"/>
    </source>
</evidence>
<dbReference type="Proteomes" id="UP000501237">
    <property type="component" value="Chromosome"/>
</dbReference>
<dbReference type="GeneID" id="57399637"/>
<protein>
    <recommendedName>
        <fullName evidence="3">Bacteriophage protein</fullName>
    </recommendedName>
</protein>
<dbReference type="Pfam" id="PF10734">
    <property type="entry name" value="DUF2523"/>
    <property type="match status" value="1"/>
</dbReference>
<dbReference type="InterPro" id="IPR019670">
    <property type="entry name" value="DUF2523"/>
</dbReference>
<evidence type="ECO:0000313" key="2">
    <source>
        <dbReference type="Proteomes" id="UP000501237"/>
    </source>
</evidence>
<dbReference type="KEGG" id="poj:PtoMrB4_44200"/>
<gene>
    <name evidence="1" type="ORF">PtoMrB4_44200</name>
</gene>
<name>A0A679GID2_9GAMM</name>
<organism evidence="1 2">
    <name type="scientific">Metapseudomonas otitidis</name>
    <dbReference type="NCBI Taxonomy" id="319939"/>
    <lineage>
        <taxon>Bacteria</taxon>
        <taxon>Pseudomonadati</taxon>
        <taxon>Pseudomonadota</taxon>
        <taxon>Gammaproteobacteria</taxon>
        <taxon>Pseudomonadales</taxon>
        <taxon>Pseudomonadaceae</taxon>
        <taxon>Metapseudomonas</taxon>
    </lineage>
</organism>
<proteinExistence type="predicted"/>